<dbReference type="RefSeq" id="WP_378250493.1">
    <property type="nucleotide sequence ID" value="NZ_JBHSKF010000017.1"/>
</dbReference>
<evidence type="ECO:0008006" key="3">
    <source>
        <dbReference type="Google" id="ProtNLM"/>
    </source>
</evidence>
<gene>
    <name evidence="1" type="ORF">ACFPM7_26410</name>
</gene>
<dbReference type="Proteomes" id="UP001596157">
    <property type="component" value="Unassembled WGS sequence"/>
</dbReference>
<sequence length="87" mass="9203">MTSSAIPRSHGLPVAVAMVRQHTPLNMAIHEEDAVISVQVVGDRSVVLLGLTSAGATMLITELQRAVRDLRSHPTVPADSLTPPRTG</sequence>
<name>A0ABW0EUN4_9PSEU</name>
<accession>A0ABW0EUN4</accession>
<comment type="caution">
    <text evidence="1">The sequence shown here is derived from an EMBL/GenBank/DDBJ whole genome shotgun (WGS) entry which is preliminary data.</text>
</comment>
<dbReference type="EMBL" id="JBHSKF010000017">
    <property type="protein sequence ID" value="MFC5290602.1"/>
    <property type="molecule type" value="Genomic_DNA"/>
</dbReference>
<evidence type="ECO:0000313" key="2">
    <source>
        <dbReference type="Proteomes" id="UP001596157"/>
    </source>
</evidence>
<organism evidence="1 2">
    <name type="scientific">Actinokineospora guangxiensis</name>
    <dbReference type="NCBI Taxonomy" id="1490288"/>
    <lineage>
        <taxon>Bacteria</taxon>
        <taxon>Bacillati</taxon>
        <taxon>Actinomycetota</taxon>
        <taxon>Actinomycetes</taxon>
        <taxon>Pseudonocardiales</taxon>
        <taxon>Pseudonocardiaceae</taxon>
        <taxon>Actinokineospora</taxon>
    </lineage>
</organism>
<reference evidence="2" key="1">
    <citation type="journal article" date="2019" name="Int. J. Syst. Evol. Microbiol.">
        <title>The Global Catalogue of Microorganisms (GCM) 10K type strain sequencing project: providing services to taxonomists for standard genome sequencing and annotation.</title>
        <authorList>
            <consortium name="The Broad Institute Genomics Platform"/>
            <consortium name="The Broad Institute Genome Sequencing Center for Infectious Disease"/>
            <person name="Wu L."/>
            <person name="Ma J."/>
        </authorList>
    </citation>
    <scope>NUCLEOTIDE SEQUENCE [LARGE SCALE GENOMIC DNA]</scope>
    <source>
        <strain evidence="2">CCUG 59778</strain>
    </source>
</reference>
<proteinExistence type="predicted"/>
<evidence type="ECO:0000313" key="1">
    <source>
        <dbReference type="EMBL" id="MFC5290602.1"/>
    </source>
</evidence>
<keyword evidence="2" id="KW-1185">Reference proteome</keyword>
<protein>
    <recommendedName>
        <fullName evidence="3">Roadblock/LAMTOR2 domain-containing protein</fullName>
    </recommendedName>
</protein>